<keyword evidence="1" id="KW-1133">Transmembrane helix</keyword>
<feature type="transmembrane region" description="Helical" evidence="1">
    <location>
        <begin position="91"/>
        <end position="112"/>
    </location>
</feature>
<feature type="transmembrane region" description="Helical" evidence="1">
    <location>
        <begin position="36"/>
        <end position="57"/>
    </location>
</feature>
<dbReference type="AlphaFoldDB" id="A0A1I0SL32"/>
<dbReference type="RefSeq" id="WP_090947752.1">
    <property type="nucleotide sequence ID" value="NZ_FOJS01000002.1"/>
</dbReference>
<evidence type="ECO:0000313" key="2">
    <source>
        <dbReference type="EMBL" id="SFA40123.1"/>
    </source>
</evidence>
<keyword evidence="3" id="KW-1185">Reference proteome</keyword>
<feature type="transmembrane region" description="Helical" evidence="1">
    <location>
        <begin position="124"/>
        <end position="143"/>
    </location>
</feature>
<protein>
    <submittedName>
        <fullName evidence="2">Uncharacterized protein</fullName>
    </submittedName>
</protein>
<dbReference type="OrthoDB" id="2453278at2"/>
<sequence length="148" mass="17068">MGEVKYIKINILLLLAIIPLSVVDHLFAVYNESLFFLYEWLLTLLILCSTILSIISIGKIKGNLKWVSISILAFLVQFSVLSLFLGPFTRYALFSVFYIVTFFATIIFIISFRKAETFKWIPMVFIIVSVIFTCYMLLLNSLWGRDVS</sequence>
<reference evidence="3" key="1">
    <citation type="submission" date="2016-10" db="EMBL/GenBank/DDBJ databases">
        <authorList>
            <person name="Varghese N."/>
            <person name="Submissions S."/>
        </authorList>
    </citation>
    <scope>NUCLEOTIDE SEQUENCE [LARGE SCALE GENOMIC DNA]</scope>
    <source>
        <strain evidence="3">M1</strain>
    </source>
</reference>
<organism evidence="2 3">
    <name type="scientific">Parageobacillus thermantarcticus</name>
    <dbReference type="NCBI Taxonomy" id="186116"/>
    <lineage>
        <taxon>Bacteria</taxon>
        <taxon>Bacillati</taxon>
        <taxon>Bacillota</taxon>
        <taxon>Bacilli</taxon>
        <taxon>Bacillales</taxon>
        <taxon>Anoxybacillaceae</taxon>
        <taxon>Parageobacillus</taxon>
    </lineage>
</organism>
<evidence type="ECO:0000256" key="1">
    <source>
        <dbReference type="SAM" id="Phobius"/>
    </source>
</evidence>
<keyword evidence="1" id="KW-0472">Membrane</keyword>
<feature type="transmembrane region" description="Helical" evidence="1">
    <location>
        <begin position="12"/>
        <end position="30"/>
    </location>
</feature>
<evidence type="ECO:0000313" key="3">
    <source>
        <dbReference type="Proteomes" id="UP000198650"/>
    </source>
</evidence>
<dbReference type="EMBL" id="FOJS01000002">
    <property type="protein sequence ID" value="SFA40123.1"/>
    <property type="molecule type" value="Genomic_DNA"/>
</dbReference>
<proteinExistence type="predicted"/>
<dbReference type="STRING" id="186116.SAMN05192569_10022"/>
<name>A0A1I0SL32_9BACL</name>
<dbReference type="Proteomes" id="UP000198650">
    <property type="component" value="Unassembled WGS sequence"/>
</dbReference>
<feature type="transmembrane region" description="Helical" evidence="1">
    <location>
        <begin position="64"/>
        <end position="85"/>
    </location>
</feature>
<accession>A0A1I0SL32</accession>
<keyword evidence="1" id="KW-0812">Transmembrane</keyword>
<gene>
    <name evidence="2" type="ORF">SAMN05192569_10022</name>
</gene>